<proteinExistence type="predicted"/>
<keyword evidence="2" id="KW-1185">Reference proteome</keyword>
<comment type="caution">
    <text evidence="1">The sequence shown here is derived from an EMBL/GenBank/DDBJ whole genome shotgun (WGS) entry which is preliminary data.</text>
</comment>
<accession>A0ACC6J885</accession>
<protein>
    <submittedName>
        <fullName evidence="1">Uncharacterized protein</fullName>
    </submittedName>
</protein>
<organism evidence="1 2">
    <name type="scientific">Chryseobacterium vietnamense</name>
    <dbReference type="NCBI Taxonomy" id="866785"/>
    <lineage>
        <taxon>Bacteria</taxon>
        <taxon>Pseudomonadati</taxon>
        <taxon>Bacteroidota</taxon>
        <taxon>Flavobacteriia</taxon>
        <taxon>Flavobacteriales</taxon>
        <taxon>Weeksellaceae</taxon>
        <taxon>Chryseobacterium group</taxon>
        <taxon>Chryseobacterium</taxon>
    </lineage>
</organism>
<sequence length="379" mass="44815">MDFYKNFDSCQGSVIDSLKMLLYQRHENIFERIDFEDDQIYLEPLLFAYIMQEKDSWLDSIIYGYEKNPKSKIKVFSNNTGVIYIPQIGYFYTQEINKELFLESKNNIFFIIDDEGTEISHSFEPIFFLDENIEIVKCQHPLLKKIFLDAQDEIVDIEIEKTYTKHIDHANKAILLIKKYFPAYFNLIKKTVKKVMIFDGEPNSFANIHAHNMIFLNAHDENDEVFFLDHILHESAHVVFNTLTYDSKFNLFNYPFDTKFSKITGDVNEHGDLYSRFHGLFTFIIINTCLEIVINENALQAKQNAEVIGRFSLNMKRFKTGINMFNIPNLMAEDGQDWYKLFVNTFNKIYKRKNNLIESIDVSNQSYVFSYKLLREINV</sequence>
<dbReference type="EMBL" id="JAVDQX010000002">
    <property type="protein sequence ID" value="MDR6459274.1"/>
    <property type="molecule type" value="Genomic_DNA"/>
</dbReference>
<gene>
    <name evidence="1" type="ORF">J2786_002381</name>
</gene>
<evidence type="ECO:0000313" key="2">
    <source>
        <dbReference type="Proteomes" id="UP001184833"/>
    </source>
</evidence>
<name>A0ACC6J885_9FLAO</name>
<evidence type="ECO:0000313" key="1">
    <source>
        <dbReference type="EMBL" id="MDR6459274.1"/>
    </source>
</evidence>
<dbReference type="Proteomes" id="UP001184833">
    <property type="component" value="Unassembled WGS sequence"/>
</dbReference>
<reference evidence="1" key="1">
    <citation type="submission" date="2023-07" db="EMBL/GenBank/DDBJ databases">
        <title>Sorghum-associated microbial communities from plants grown in Nebraska, USA.</title>
        <authorList>
            <person name="Schachtman D."/>
        </authorList>
    </citation>
    <scope>NUCLEOTIDE SEQUENCE</scope>
    <source>
        <strain evidence="1">DS2329</strain>
    </source>
</reference>